<feature type="compositionally biased region" description="Basic residues" evidence="5">
    <location>
        <begin position="999"/>
        <end position="1008"/>
    </location>
</feature>
<dbReference type="Pfam" id="PF04821">
    <property type="entry name" value="TIMELESS"/>
    <property type="match status" value="1"/>
</dbReference>
<dbReference type="EMBL" id="KI925463">
    <property type="protein sequence ID" value="ETW77585.1"/>
    <property type="molecule type" value="Genomic_DNA"/>
</dbReference>
<dbReference type="GO" id="GO:0000076">
    <property type="term" value="P:DNA replication checkpoint signaling"/>
    <property type="evidence" value="ECO:0007669"/>
    <property type="project" value="TreeGrafter"/>
</dbReference>
<feature type="region of interest" description="Disordered" evidence="5">
    <location>
        <begin position="997"/>
        <end position="1053"/>
    </location>
</feature>
<feature type="compositionally biased region" description="Low complexity" evidence="5">
    <location>
        <begin position="1127"/>
        <end position="1138"/>
    </location>
</feature>
<feature type="compositionally biased region" description="Pro residues" evidence="5">
    <location>
        <begin position="1216"/>
        <end position="1225"/>
    </location>
</feature>
<feature type="compositionally biased region" description="Basic and acidic residues" evidence="5">
    <location>
        <begin position="1244"/>
        <end position="1260"/>
    </location>
</feature>
<evidence type="ECO:0000313" key="7">
    <source>
        <dbReference type="EMBL" id="ETW77585.1"/>
    </source>
</evidence>
<feature type="compositionally biased region" description="Basic residues" evidence="5">
    <location>
        <begin position="1156"/>
        <end position="1168"/>
    </location>
</feature>
<gene>
    <name evidence="7" type="ORF">HETIRDRAFT_105309</name>
</gene>
<evidence type="ECO:0000256" key="2">
    <source>
        <dbReference type="ARBA" id="ARBA00022880"/>
    </source>
</evidence>
<feature type="region of interest" description="Disordered" evidence="5">
    <location>
        <begin position="933"/>
        <end position="956"/>
    </location>
</feature>
<dbReference type="Proteomes" id="UP000030671">
    <property type="component" value="Unassembled WGS sequence"/>
</dbReference>
<dbReference type="GO" id="GO:0031298">
    <property type="term" value="C:replication fork protection complex"/>
    <property type="evidence" value="ECO:0007669"/>
    <property type="project" value="TreeGrafter"/>
</dbReference>
<dbReference type="GO" id="GO:0006281">
    <property type="term" value="P:DNA repair"/>
    <property type="evidence" value="ECO:0007669"/>
    <property type="project" value="TreeGrafter"/>
</dbReference>
<dbReference type="KEGG" id="hir:HETIRDRAFT_105309"/>
<feature type="compositionally biased region" description="Gly residues" evidence="5">
    <location>
        <begin position="1307"/>
        <end position="1331"/>
    </location>
</feature>
<keyword evidence="3" id="KW-0539">Nucleus</keyword>
<feature type="domain" description="Timeless N-terminal" evidence="6">
    <location>
        <begin position="46"/>
        <end position="313"/>
    </location>
</feature>
<accession>W4JWX1</accession>
<feature type="compositionally biased region" description="Low complexity" evidence="5">
    <location>
        <begin position="329"/>
        <end position="347"/>
    </location>
</feature>
<evidence type="ECO:0000256" key="4">
    <source>
        <dbReference type="ARBA" id="ARBA00023306"/>
    </source>
</evidence>
<dbReference type="RefSeq" id="XP_009551068.1">
    <property type="nucleotide sequence ID" value="XM_009552773.1"/>
</dbReference>
<reference evidence="7 8" key="1">
    <citation type="journal article" date="2012" name="New Phytol.">
        <title>Insight into trade-off between wood decay and parasitism from the genome of a fungal forest pathogen.</title>
        <authorList>
            <person name="Olson A."/>
            <person name="Aerts A."/>
            <person name="Asiegbu F."/>
            <person name="Belbahri L."/>
            <person name="Bouzid O."/>
            <person name="Broberg A."/>
            <person name="Canback B."/>
            <person name="Coutinho P.M."/>
            <person name="Cullen D."/>
            <person name="Dalman K."/>
            <person name="Deflorio G."/>
            <person name="van Diepen L.T."/>
            <person name="Dunand C."/>
            <person name="Duplessis S."/>
            <person name="Durling M."/>
            <person name="Gonthier P."/>
            <person name="Grimwood J."/>
            <person name="Fossdal C.G."/>
            <person name="Hansson D."/>
            <person name="Henrissat B."/>
            <person name="Hietala A."/>
            <person name="Himmelstrand K."/>
            <person name="Hoffmeister D."/>
            <person name="Hogberg N."/>
            <person name="James T.Y."/>
            <person name="Karlsson M."/>
            <person name="Kohler A."/>
            <person name="Kues U."/>
            <person name="Lee Y.H."/>
            <person name="Lin Y.C."/>
            <person name="Lind M."/>
            <person name="Lindquist E."/>
            <person name="Lombard V."/>
            <person name="Lucas S."/>
            <person name="Lunden K."/>
            <person name="Morin E."/>
            <person name="Murat C."/>
            <person name="Park J."/>
            <person name="Raffaello T."/>
            <person name="Rouze P."/>
            <person name="Salamov A."/>
            <person name="Schmutz J."/>
            <person name="Solheim H."/>
            <person name="Stahlberg J."/>
            <person name="Velez H."/>
            <person name="de Vries R.P."/>
            <person name="Wiebenga A."/>
            <person name="Woodward S."/>
            <person name="Yakovlev I."/>
            <person name="Garbelotto M."/>
            <person name="Martin F."/>
            <person name="Grigoriev I.V."/>
            <person name="Stenlid J."/>
        </authorList>
    </citation>
    <scope>NUCLEOTIDE SEQUENCE [LARGE SCALE GENOMIC DNA]</scope>
    <source>
        <strain evidence="7 8">TC 32-1</strain>
    </source>
</reference>
<feature type="compositionally biased region" description="Pro residues" evidence="5">
    <location>
        <begin position="1169"/>
        <end position="1179"/>
    </location>
</feature>
<evidence type="ECO:0000256" key="1">
    <source>
        <dbReference type="ARBA" id="ARBA00004123"/>
    </source>
</evidence>
<evidence type="ECO:0000259" key="6">
    <source>
        <dbReference type="Pfam" id="PF04821"/>
    </source>
</evidence>
<dbReference type="GO" id="GO:0043111">
    <property type="term" value="P:replication fork arrest"/>
    <property type="evidence" value="ECO:0007669"/>
    <property type="project" value="TreeGrafter"/>
</dbReference>
<name>W4JWX1_HETIT</name>
<evidence type="ECO:0000313" key="8">
    <source>
        <dbReference type="Proteomes" id="UP000030671"/>
    </source>
</evidence>
<feature type="compositionally biased region" description="Basic residues" evidence="5">
    <location>
        <begin position="1093"/>
        <end position="1112"/>
    </location>
</feature>
<feature type="compositionally biased region" description="Basic residues" evidence="5">
    <location>
        <begin position="297"/>
        <end position="306"/>
    </location>
</feature>
<evidence type="ECO:0000256" key="5">
    <source>
        <dbReference type="SAM" id="MobiDB-lite"/>
    </source>
</evidence>
<dbReference type="GeneID" id="20666054"/>
<dbReference type="InParanoid" id="W4JWX1"/>
<dbReference type="OrthoDB" id="310853at2759"/>
<comment type="subcellular location">
    <subcellularLocation>
        <location evidence="1">Nucleus</location>
    </subcellularLocation>
</comment>
<proteinExistence type="predicted"/>
<dbReference type="eggNOG" id="KOG1974">
    <property type="taxonomic scope" value="Eukaryota"/>
</dbReference>
<evidence type="ECO:0000256" key="3">
    <source>
        <dbReference type="ARBA" id="ARBA00023242"/>
    </source>
</evidence>
<feature type="region of interest" description="Disordered" evidence="5">
    <location>
        <begin position="297"/>
        <end position="352"/>
    </location>
</feature>
<feature type="compositionally biased region" description="Basic residues" evidence="5">
    <location>
        <begin position="1334"/>
        <end position="1343"/>
    </location>
</feature>
<dbReference type="PANTHER" id="PTHR22940:SF4">
    <property type="entry name" value="PROTEIN TIMELESS HOMOLOG"/>
    <property type="match status" value="1"/>
</dbReference>
<dbReference type="HOGENOM" id="CLU_004294_1_0_1"/>
<feature type="compositionally biased region" description="Polar residues" evidence="5">
    <location>
        <begin position="1184"/>
        <end position="1198"/>
    </location>
</feature>
<dbReference type="InterPro" id="IPR044998">
    <property type="entry name" value="Timeless"/>
</dbReference>
<feature type="compositionally biased region" description="Gly residues" evidence="5">
    <location>
        <begin position="1284"/>
        <end position="1300"/>
    </location>
</feature>
<sequence>MDADDAISISSTDSVDPDDYSQRRAILEPAIRNVVESLGGFEGGSYRMGDEAYGCLKDLKKYWRKDDTDDERTVARIFWATQVLSNDLIPILLETAGKGYAEDKRAIACVDLMTAMTWPIDLAEELKELDDELDRGTDYTELLHSHLNYKSALLAPGVLKSIFNIMLPCLSKDKRERKERDVQIINVVLHLVRNLAFIKDLPVNIHLSSDQADFSSLQGKLIKTLSETHYLDLLLTVASNADTDVMFNGWNTLVLEIFYLLFRGVKPTTLIIEQTTQVTKNLHSLLSIEDKRRRDFARHAPSRHSRFGTTISVKLNPKKSTAPPKPTNEAEAGEPAPPAAASSSSSSQPLVLHRQQALNKEAGTIIDLVKRQKTQKGKKIDDLGRDDNLSTGAKTVLQGLARTFIESCFNPFLASLLKDIKSERPKITDKDNLRLLYVTKWFLEFFLAARANDKGNDKRWEFGLVGEVIERGWIVWVLKRMRGAVEEKVRHRLLRSRLHFDRLVSSIYDVFLSFRPKLWTELQAGMECLTHLLVLIESMSSSSESASASGSVSSLQEAAELLQQQLIYNGEAIDAALDGLRTYAEGRQTISFLHAGVNLAYRLMKMLEQWGKKKGGGAYVRKRAKPKQKRKTTGRGTRDEEGVPDVEEEEEAPAEEEEFIHETMFTFEAFEMKFANPDITTSLLTYLGRYDEFESSENMRRVVSLIHRQVVRAKAEGLYFQVSTLELFKSILANQKSLPKEQPYKDLVTLINYILRQFFKAVEEDPFVLVEAFFPKNRGRWKRLSSWEPEPKSKKTRASAEDARFPPDVQVKKGYTWSEQLAIAMAALQENGDGGLIEWVKDILSMVIAHRQRIIEDTDGAEPDQNAVAADMDDEGLKAKLLAKGPSSEALSKMTDYAIPYISDEQADAATKNPQLKLMFRLANFYTVDEGRRRPPISSYADPTPAGPPRPRTDARPLEWYIPAGILLSDLARTLAVIAQFQHAPLDLGGKRAAQLLGKKTRRRRRLRRDGSPSSASGGDGDDDDDDDEPKKRKRERKMKEKEVYKSAQFIEDSDDEFSKGIDEFFERERALRERTALAAANSTLGIGTMKKAGTKRRRKPVGGGAAKRRKASGGAGSSDAGDERAGPSTSRSRSPSHATPPPPAAATAPPVPPRARPRPRARPKPKPKSTPAPMPMPVPRTAGSSDGNAASDRTGTPQPSPPPLPRSSADAPSSPSLPPSPPAPARASNSISKSAAEGARAARARDATSDFEVRARDLGRGGGAAEIGVDADAEGEPLVGSVSGSGSGSGLGSGSGSGSGSESESGSGGAGAGAAGGTGGAAGGRLGGPGPRASRRGRKGRGRMIVSDEE</sequence>
<feature type="compositionally biased region" description="Basic residues" evidence="5">
    <location>
        <begin position="618"/>
        <end position="633"/>
    </location>
</feature>
<dbReference type="InterPro" id="IPR006906">
    <property type="entry name" value="Timeless_N"/>
</dbReference>
<keyword evidence="8" id="KW-1185">Reference proteome</keyword>
<dbReference type="PANTHER" id="PTHR22940">
    <property type="entry name" value="TIMEOUT/TIMELESS-2"/>
    <property type="match status" value="1"/>
</dbReference>
<keyword evidence="2" id="KW-0236">DNA replication inhibitor</keyword>
<organism evidence="7 8">
    <name type="scientific">Heterobasidion irregulare (strain TC 32-1)</name>
    <dbReference type="NCBI Taxonomy" id="747525"/>
    <lineage>
        <taxon>Eukaryota</taxon>
        <taxon>Fungi</taxon>
        <taxon>Dikarya</taxon>
        <taxon>Basidiomycota</taxon>
        <taxon>Agaricomycotina</taxon>
        <taxon>Agaricomycetes</taxon>
        <taxon>Russulales</taxon>
        <taxon>Bondarzewiaceae</taxon>
        <taxon>Heterobasidion</taxon>
        <taxon>Heterobasidion annosum species complex</taxon>
    </lineage>
</organism>
<dbReference type="FunCoup" id="W4JWX1">
    <property type="interactions" value="97"/>
</dbReference>
<feature type="compositionally biased region" description="Acidic residues" evidence="5">
    <location>
        <begin position="642"/>
        <end position="657"/>
    </location>
</feature>
<feature type="region of interest" description="Disordered" evidence="5">
    <location>
        <begin position="618"/>
        <end position="657"/>
    </location>
</feature>
<feature type="region of interest" description="Disordered" evidence="5">
    <location>
        <begin position="1078"/>
        <end position="1351"/>
    </location>
</feature>
<keyword evidence="4" id="KW-0131">Cell cycle</keyword>
<dbReference type="GO" id="GO:0003677">
    <property type="term" value="F:DNA binding"/>
    <property type="evidence" value="ECO:0007669"/>
    <property type="project" value="TreeGrafter"/>
</dbReference>
<dbReference type="STRING" id="747525.W4JWX1"/>
<protein>
    <recommendedName>
        <fullName evidence="6">Timeless N-terminal domain-containing protein</fullName>
    </recommendedName>
</protein>
<feature type="compositionally biased region" description="Pro residues" evidence="5">
    <location>
        <begin position="1139"/>
        <end position="1155"/>
    </location>
</feature>